<dbReference type="CDD" id="cd01049">
    <property type="entry name" value="RNRR2"/>
    <property type="match status" value="1"/>
</dbReference>
<gene>
    <name evidence="3" type="ORF">K466DRAFT_485531</name>
</gene>
<feature type="transmembrane region" description="Helical" evidence="2">
    <location>
        <begin position="169"/>
        <end position="190"/>
    </location>
</feature>
<evidence type="ECO:0000256" key="2">
    <source>
        <dbReference type="SAM" id="Phobius"/>
    </source>
</evidence>
<dbReference type="EMBL" id="ML211057">
    <property type="protein sequence ID" value="TFK90040.1"/>
    <property type="molecule type" value="Genomic_DNA"/>
</dbReference>
<dbReference type="PANTHER" id="PTHR23409:SF18">
    <property type="entry name" value="RIBONUCLEOSIDE-DIPHOSPHATE REDUCTASE SUBUNIT M2"/>
    <property type="match status" value="1"/>
</dbReference>
<protein>
    <submittedName>
        <fullName evidence="3">Putative ribonucleoside-diphosphate reductase small chain B</fullName>
    </submittedName>
</protein>
<dbReference type="Pfam" id="PF00268">
    <property type="entry name" value="Ribonuc_red_sm"/>
    <property type="match status" value="1"/>
</dbReference>
<sequence>MSQQQLSTPSEDEPILCTELSRFVLFPIKRADLWNLYKIAQASFWTTADIDLSFDSNHWKELLTDDERSFLSIILAFFAASDGIVVENLATRFCAEVQVAEARCFYGFQIMMENVHSETYSLLIQELVRDVNEQERLFNGLSTMPAVQAKAAWCLQWIDSPTAQFSTRLVAFAIVEGVFFSSSFAAIFWVRARGLLPGLCMSNEFIARDEGLHTTFACTLARHLQRMPPHEIVVGMMTTAVKLEQDFFEDALPRPLNGMSAALMRDYVEYVADFLLTELGYPAYYGKMNPFPFMETAAVTGRANFFERGVSDYSGAMA</sequence>
<proteinExistence type="inferred from homology"/>
<dbReference type="GO" id="GO:0009263">
    <property type="term" value="P:deoxyribonucleotide biosynthetic process"/>
    <property type="evidence" value="ECO:0007669"/>
    <property type="project" value="InterPro"/>
</dbReference>
<keyword evidence="2" id="KW-0472">Membrane</keyword>
<organism evidence="3 4">
    <name type="scientific">Polyporus arcularius HHB13444</name>
    <dbReference type="NCBI Taxonomy" id="1314778"/>
    <lineage>
        <taxon>Eukaryota</taxon>
        <taxon>Fungi</taxon>
        <taxon>Dikarya</taxon>
        <taxon>Basidiomycota</taxon>
        <taxon>Agaricomycotina</taxon>
        <taxon>Agaricomycetes</taxon>
        <taxon>Polyporales</taxon>
        <taxon>Polyporaceae</taxon>
        <taxon>Polyporus</taxon>
    </lineage>
</organism>
<dbReference type="InterPro" id="IPR012348">
    <property type="entry name" value="RNR-like"/>
</dbReference>
<dbReference type="InterPro" id="IPR030475">
    <property type="entry name" value="RNR_small_AS"/>
</dbReference>
<dbReference type="InterPro" id="IPR009078">
    <property type="entry name" value="Ferritin-like_SF"/>
</dbReference>
<dbReference type="SUPFAM" id="SSF47240">
    <property type="entry name" value="Ferritin-like"/>
    <property type="match status" value="1"/>
</dbReference>
<reference evidence="3 4" key="1">
    <citation type="journal article" date="2019" name="Nat. Ecol. Evol.">
        <title>Megaphylogeny resolves global patterns of mushroom evolution.</title>
        <authorList>
            <person name="Varga T."/>
            <person name="Krizsan K."/>
            <person name="Foldi C."/>
            <person name="Dima B."/>
            <person name="Sanchez-Garcia M."/>
            <person name="Sanchez-Ramirez S."/>
            <person name="Szollosi G.J."/>
            <person name="Szarkandi J.G."/>
            <person name="Papp V."/>
            <person name="Albert L."/>
            <person name="Andreopoulos W."/>
            <person name="Angelini C."/>
            <person name="Antonin V."/>
            <person name="Barry K.W."/>
            <person name="Bougher N.L."/>
            <person name="Buchanan P."/>
            <person name="Buyck B."/>
            <person name="Bense V."/>
            <person name="Catcheside P."/>
            <person name="Chovatia M."/>
            <person name="Cooper J."/>
            <person name="Damon W."/>
            <person name="Desjardin D."/>
            <person name="Finy P."/>
            <person name="Geml J."/>
            <person name="Haridas S."/>
            <person name="Hughes K."/>
            <person name="Justo A."/>
            <person name="Karasinski D."/>
            <person name="Kautmanova I."/>
            <person name="Kiss B."/>
            <person name="Kocsube S."/>
            <person name="Kotiranta H."/>
            <person name="LaButti K.M."/>
            <person name="Lechner B.E."/>
            <person name="Liimatainen K."/>
            <person name="Lipzen A."/>
            <person name="Lukacs Z."/>
            <person name="Mihaltcheva S."/>
            <person name="Morgado L.N."/>
            <person name="Niskanen T."/>
            <person name="Noordeloos M.E."/>
            <person name="Ohm R.A."/>
            <person name="Ortiz-Santana B."/>
            <person name="Ovrebo C."/>
            <person name="Racz N."/>
            <person name="Riley R."/>
            <person name="Savchenko A."/>
            <person name="Shiryaev A."/>
            <person name="Soop K."/>
            <person name="Spirin V."/>
            <person name="Szebenyi C."/>
            <person name="Tomsovsky M."/>
            <person name="Tulloss R.E."/>
            <person name="Uehling J."/>
            <person name="Grigoriev I.V."/>
            <person name="Vagvolgyi C."/>
            <person name="Papp T."/>
            <person name="Martin F.M."/>
            <person name="Miettinen O."/>
            <person name="Hibbett D.S."/>
            <person name="Nagy L.G."/>
        </authorList>
    </citation>
    <scope>NUCLEOTIDE SEQUENCE [LARGE SCALE GENOMIC DNA]</scope>
    <source>
        <strain evidence="3 4">HHB13444</strain>
    </source>
</reference>
<keyword evidence="2" id="KW-0812">Transmembrane</keyword>
<dbReference type="InterPro" id="IPR033909">
    <property type="entry name" value="RNR_small"/>
</dbReference>
<evidence type="ECO:0000256" key="1">
    <source>
        <dbReference type="ARBA" id="ARBA00009303"/>
    </source>
</evidence>
<dbReference type="AlphaFoldDB" id="A0A5C3PP44"/>
<dbReference type="Gene3D" id="1.10.620.20">
    <property type="entry name" value="Ribonucleotide Reductase, subunit A"/>
    <property type="match status" value="1"/>
</dbReference>
<evidence type="ECO:0000313" key="4">
    <source>
        <dbReference type="Proteomes" id="UP000308197"/>
    </source>
</evidence>
<dbReference type="GO" id="GO:0016491">
    <property type="term" value="F:oxidoreductase activity"/>
    <property type="evidence" value="ECO:0007669"/>
    <property type="project" value="InterPro"/>
</dbReference>
<name>A0A5C3PP44_9APHY</name>
<dbReference type="PANTHER" id="PTHR23409">
    <property type="entry name" value="RIBONUCLEOSIDE-DIPHOSPHATE REDUCTASE SMALL CHAIN"/>
    <property type="match status" value="1"/>
</dbReference>
<keyword evidence="2" id="KW-1133">Transmembrane helix</keyword>
<evidence type="ECO:0000313" key="3">
    <source>
        <dbReference type="EMBL" id="TFK90040.1"/>
    </source>
</evidence>
<dbReference type="STRING" id="1314778.A0A5C3PP44"/>
<keyword evidence="4" id="KW-1185">Reference proteome</keyword>
<dbReference type="PROSITE" id="PS00368">
    <property type="entry name" value="RIBORED_SMALL"/>
    <property type="match status" value="1"/>
</dbReference>
<dbReference type="Proteomes" id="UP000308197">
    <property type="component" value="Unassembled WGS sequence"/>
</dbReference>
<dbReference type="InParanoid" id="A0A5C3PP44"/>
<dbReference type="InterPro" id="IPR000358">
    <property type="entry name" value="RNR_small_fam"/>
</dbReference>
<accession>A0A5C3PP44</accession>
<comment type="similarity">
    <text evidence="1">Belongs to the ribonucleoside diphosphate reductase small chain family.</text>
</comment>